<keyword evidence="2" id="KW-1185">Reference proteome</keyword>
<name>A0A840YNK9_9SPHN</name>
<dbReference type="GO" id="GO:0016740">
    <property type="term" value="F:transferase activity"/>
    <property type="evidence" value="ECO:0007669"/>
    <property type="project" value="UniProtKB-KW"/>
</dbReference>
<dbReference type="RefSeq" id="WP_184083529.1">
    <property type="nucleotide sequence ID" value="NZ_JACIJF010000001.1"/>
</dbReference>
<organism evidence="1 2">
    <name type="scientific">Sphingomonas xinjiangensis</name>
    <dbReference type="NCBI Taxonomy" id="643568"/>
    <lineage>
        <taxon>Bacteria</taxon>
        <taxon>Pseudomonadati</taxon>
        <taxon>Pseudomonadota</taxon>
        <taxon>Alphaproteobacteria</taxon>
        <taxon>Sphingomonadales</taxon>
        <taxon>Sphingomonadaceae</taxon>
        <taxon>Sphingomonas</taxon>
    </lineage>
</organism>
<evidence type="ECO:0000313" key="1">
    <source>
        <dbReference type="EMBL" id="MBB5709102.1"/>
    </source>
</evidence>
<dbReference type="EC" id="2.5.1.32" evidence="1"/>
<evidence type="ECO:0000313" key="2">
    <source>
        <dbReference type="Proteomes" id="UP000527143"/>
    </source>
</evidence>
<comment type="caution">
    <text evidence="1">The sequence shown here is derived from an EMBL/GenBank/DDBJ whole genome shotgun (WGS) entry which is preliminary data.</text>
</comment>
<accession>A0A840YNK9</accession>
<keyword evidence="1" id="KW-0808">Transferase</keyword>
<protein>
    <submittedName>
        <fullName evidence="1">Phytoene synthase</fullName>
        <ecNumber evidence="1">2.5.1.32</ecNumber>
    </submittedName>
</protein>
<reference evidence="1 2" key="1">
    <citation type="submission" date="2020-08" db="EMBL/GenBank/DDBJ databases">
        <title>Genomic Encyclopedia of Type Strains, Phase IV (KMG-IV): sequencing the most valuable type-strain genomes for metagenomic binning, comparative biology and taxonomic classification.</title>
        <authorList>
            <person name="Goeker M."/>
        </authorList>
    </citation>
    <scope>NUCLEOTIDE SEQUENCE [LARGE SCALE GENOMIC DNA]</scope>
    <source>
        <strain evidence="1 2">DSM 26736</strain>
    </source>
</reference>
<gene>
    <name evidence="1" type="ORF">FHT02_000308</name>
</gene>
<proteinExistence type="predicted"/>
<sequence>MIDEAERPLRELILAYAPANGRAGLSALLALDDTLARLMRTTHEPALGQLRLAWWRDSLPRLDTAPAPAEPVLQGLEAHILSRGVSGASLVPIVHGWEVLVEEERLHSDALKRFAEGRGVLFVAAGAAIGAQTDDPLDLAGRGWALADLANNLSNPEEAAEVRAEARPILADALKRRWSPGARALGAMAHISLMDMDEGRRPIRRLGRLLWHRLSGR</sequence>
<dbReference type="Proteomes" id="UP000527143">
    <property type="component" value="Unassembled WGS sequence"/>
</dbReference>
<dbReference type="AlphaFoldDB" id="A0A840YNK9"/>
<dbReference type="EMBL" id="JACIJF010000001">
    <property type="protein sequence ID" value="MBB5709102.1"/>
    <property type="molecule type" value="Genomic_DNA"/>
</dbReference>